<dbReference type="EMBL" id="PGTM01000494">
    <property type="protein sequence ID" value="PJF34299.1"/>
    <property type="molecule type" value="Genomic_DNA"/>
</dbReference>
<dbReference type="InterPro" id="IPR027417">
    <property type="entry name" value="P-loop_NTPase"/>
</dbReference>
<keyword evidence="1" id="KW-0547">Nucleotide-binding</keyword>
<accession>A0A2M8P9S2</accession>
<evidence type="ECO:0000313" key="3">
    <source>
        <dbReference type="EMBL" id="PJF34299.1"/>
    </source>
</evidence>
<keyword evidence="2" id="KW-0067">ATP-binding</keyword>
<sequence length="175" mass="19367">MIRKARMAQRAKYLMVHSFRAGTGRSSLIASFAALLAAEGKRVAVVDTCLRSGTISALFNFDPETVPCSFHSYHATECALWQAAYEVTAQAGALLSGRIYLLPAKPTPEQIEQIRRDGYDPDRLVDGLIELGERFQLDAVLFDLDFGIDISTMSLIALADALLVLMRHDKRDYQG</sequence>
<dbReference type="Proteomes" id="UP000229681">
    <property type="component" value="Unassembled WGS sequence"/>
</dbReference>
<protein>
    <recommendedName>
        <fullName evidence="5">CobQ/CobB/MinD/ParA nucleotide binding domain-containing protein</fullName>
    </recommendedName>
</protein>
<dbReference type="PANTHER" id="PTHR43384:SF6">
    <property type="entry name" value="SEPTUM SITE-DETERMINING PROTEIN MIND HOMOLOG, CHLOROPLASTIC"/>
    <property type="match status" value="1"/>
</dbReference>
<comment type="caution">
    <text evidence="3">The sequence shown here is derived from an EMBL/GenBank/DDBJ whole genome shotgun (WGS) entry which is preliminary data.</text>
</comment>
<evidence type="ECO:0008006" key="5">
    <source>
        <dbReference type="Google" id="ProtNLM"/>
    </source>
</evidence>
<dbReference type="GO" id="GO:0051782">
    <property type="term" value="P:negative regulation of cell division"/>
    <property type="evidence" value="ECO:0007669"/>
    <property type="project" value="TreeGrafter"/>
</dbReference>
<dbReference type="PANTHER" id="PTHR43384">
    <property type="entry name" value="SEPTUM SITE-DETERMINING PROTEIN MIND HOMOLOG, CHLOROPLASTIC-RELATED"/>
    <property type="match status" value="1"/>
</dbReference>
<name>A0A2M8P9S2_9CHLR</name>
<organism evidence="3 4">
    <name type="scientific">Candidatus Thermofonsia Clade 1 bacterium</name>
    <dbReference type="NCBI Taxonomy" id="2364210"/>
    <lineage>
        <taxon>Bacteria</taxon>
        <taxon>Bacillati</taxon>
        <taxon>Chloroflexota</taxon>
        <taxon>Candidatus Thermofontia</taxon>
        <taxon>Candidatus Thermofonsia Clade 1</taxon>
    </lineage>
</organism>
<dbReference type="Pfam" id="PF06564">
    <property type="entry name" value="CBP_BcsQ"/>
    <property type="match status" value="1"/>
</dbReference>
<dbReference type="InterPro" id="IPR017746">
    <property type="entry name" value="Cellulose_synthase_operon_BcsQ"/>
</dbReference>
<feature type="non-terminal residue" evidence="3">
    <location>
        <position position="175"/>
    </location>
</feature>
<dbReference type="Gene3D" id="3.40.50.300">
    <property type="entry name" value="P-loop containing nucleotide triphosphate hydrolases"/>
    <property type="match status" value="1"/>
</dbReference>
<dbReference type="GO" id="GO:0005524">
    <property type="term" value="F:ATP binding"/>
    <property type="evidence" value="ECO:0007669"/>
    <property type="project" value="UniProtKB-KW"/>
</dbReference>
<reference evidence="3 4" key="1">
    <citation type="submission" date="2017-11" db="EMBL/GenBank/DDBJ databases">
        <title>Evolution of Phototrophy in the Chloroflexi Phylum Driven by Horizontal Gene Transfer.</title>
        <authorList>
            <person name="Ward L.M."/>
            <person name="Hemp J."/>
            <person name="Shih P.M."/>
            <person name="Mcglynn S.E."/>
            <person name="Fischer W."/>
        </authorList>
    </citation>
    <scope>NUCLEOTIDE SEQUENCE [LARGE SCALE GENOMIC DNA]</scope>
    <source>
        <strain evidence="3">JP3_13</strain>
    </source>
</reference>
<evidence type="ECO:0000313" key="4">
    <source>
        <dbReference type="Proteomes" id="UP000229681"/>
    </source>
</evidence>
<gene>
    <name evidence="3" type="ORF">CUN49_16370</name>
</gene>
<dbReference type="GO" id="GO:0016887">
    <property type="term" value="F:ATP hydrolysis activity"/>
    <property type="evidence" value="ECO:0007669"/>
    <property type="project" value="TreeGrafter"/>
</dbReference>
<dbReference type="GO" id="GO:0009898">
    <property type="term" value="C:cytoplasmic side of plasma membrane"/>
    <property type="evidence" value="ECO:0007669"/>
    <property type="project" value="TreeGrafter"/>
</dbReference>
<proteinExistence type="predicted"/>
<dbReference type="InterPro" id="IPR050625">
    <property type="entry name" value="ParA/MinD_ATPase"/>
</dbReference>
<evidence type="ECO:0000256" key="2">
    <source>
        <dbReference type="ARBA" id="ARBA00022840"/>
    </source>
</evidence>
<evidence type="ECO:0000256" key="1">
    <source>
        <dbReference type="ARBA" id="ARBA00022741"/>
    </source>
</evidence>
<dbReference type="GO" id="GO:0005829">
    <property type="term" value="C:cytosol"/>
    <property type="evidence" value="ECO:0007669"/>
    <property type="project" value="TreeGrafter"/>
</dbReference>
<dbReference type="SUPFAM" id="SSF52540">
    <property type="entry name" value="P-loop containing nucleoside triphosphate hydrolases"/>
    <property type="match status" value="1"/>
</dbReference>
<dbReference type="AlphaFoldDB" id="A0A2M8P9S2"/>